<dbReference type="SMART" id="SM00530">
    <property type="entry name" value="HTH_XRE"/>
    <property type="match status" value="1"/>
</dbReference>
<feature type="domain" description="HTH cro/C1-type" evidence="1">
    <location>
        <begin position="21"/>
        <end position="93"/>
    </location>
</feature>
<dbReference type="PANTHER" id="PTHR35010:SF2">
    <property type="entry name" value="BLL4672 PROTEIN"/>
    <property type="match status" value="1"/>
</dbReference>
<name>A0A6A7XY71_9HYPH</name>
<dbReference type="InterPro" id="IPR001387">
    <property type="entry name" value="Cro/C1-type_HTH"/>
</dbReference>
<reference evidence="2 3" key="1">
    <citation type="submission" date="2019-09" db="EMBL/GenBank/DDBJ databases">
        <title>Segnochrobactrum spirostomi gen. nov., sp. nov., isolated from the ciliate Spirostomum cf. yagiui and description of a novel family, Segnochrobactraceae fam. nov. within the order Rhizobiales of the class Alphaproteobacteria.</title>
        <authorList>
            <person name="Akter S."/>
            <person name="Shazib S.U.A."/>
            <person name="Shin M.K."/>
        </authorList>
    </citation>
    <scope>NUCLEOTIDE SEQUENCE [LARGE SCALE GENOMIC DNA]</scope>
    <source>
        <strain evidence="2 3">Sp-1</strain>
    </source>
</reference>
<evidence type="ECO:0000313" key="2">
    <source>
        <dbReference type="EMBL" id="MQT11206.1"/>
    </source>
</evidence>
<comment type="caution">
    <text evidence="2">The sequence shown here is derived from an EMBL/GenBank/DDBJ whole genome shotgun (WGS) entry which is preliminary data.</text>
</comment>
<sequence length="275" mass="30049">MTNAPPATPPTAAPRAELGAFLRAHRARITPEMAGLPAGARRRTPGLRREEVAHLAGISATWFTWMEQGRDVSISPHALARLAIVLRLTRAERTYLFDLAGKRDPDGDGAAGPDGLAGEVRAAVETIAAPAYVLDATATALAWNTAAANLFRGWLDASASERNLLRFLILDPAARRLIPDFEDRVRRVVAEFRADFGRHPDDPRFAALVASLRRDSPLFARLWDEQAVHAREGGLRRFLHPERGPLAFRQVTFHLAARDDLKLSILVPADADAAA</sequence>
<dbReference type="Gene3D" id="3.30.450.180">
    <property type="match status" value="1"/>
</dbReference>
<dbReference type="Proteomes" id="UP000332515">
    <property type="component" value="Unassembled WGS sequence"/>
</dbReference>
<dbReference type="GO" id="GO:0003677">
    <property type="term" value="F:DNA binding"/>
    <property type="evidence" value="ECO:0007669"/>
    <property type="project" value="InterPro"/>
</dbReference>
<proteinExistence type="predicted"/>
<dbReference type="InterPro" id="IPR010982">
    <property type="entry name" value="Lambda_DNA-bd_dom_sf"/>
</dbReference>
<dbReference type="Pfam" id="PF17765">
    <property type="entry name" value="MLTR_LBD"/>
    <property type="match status" value="1"/>
</dbReference>
<keyword evidence="3" id="KW-1185">Reference proteome</keyword>
<dbReference type="RefSeq" id="WP_153477624.1">
    <property type="nucleotide sequence ID" value="NZ_VWNA01000001.1"/>
</dbReference>
<dbReference type="AlphaFoldDB" id="A0A6A7XY71"/>
<dbReference type="SUPFAM" id="SSF47413">
    <property type="entry name" value="lambda repressor-like DNA-binding domains"/>
    <property type="match status" value="1"/>
</dbReference>
<protein>
    <submittedName>
        <fullName evidence="2">Helix-turn-helix domain-containing protein</fullName>
    </submittedName>
</protein>
<gene>
    <name evidence="2" type="ORF">F0357_00640</name>
</gene>
<dbReference type="PANTHER" id="PTHR35010">
    <property type="entry name" value="BLL4672 PROTEIN-RELATED"/>
    <property type="match status" value="1"/>
</dbReference>
<dbReference type="Pfam" id="PF13560">
    <property type="entry name" value="HTH_31"/>
    <property type="match status" value="1"/>
</dbReference>
<evidence type="ECO:0000313" key="3">
    <source>
        <dbReference type="Proteomes" id="UP000332515"/>
    </source>
</evidence>
<dbReference type="InterPro" id="IPR041413">
    <property type="entry name" value="MLTR_LBD"/>
</dbReference>
<organism evidence="2 3">
    <name type="scientific">Segnochrobactrum spirostomi</name>
    <dbReference type="NCBI Taxonomy" id="2608987"/>
    <lineage>
        <taxon>Bacteria</taxon>
        <taxon>Pseudomonadati</taxon>
        <taxon>Pseudomonadota</taxon>
        <taxon>Alphaproteobacteria</taxon>
        <taxon>Hyphomicrobiales</taxon>
        <taxon>Segnochrobactraceae</taxon>
        <taxon>Segnochrobactrum</taxon>
    </lineage>
</organism>
<evidence type="ECO:0000259" key="1">
    <source>
        <dbReference type="SMART" id="SM00530"/>
    </source>
</evidence>
<dbReference type="EMBL" id="VWNA01000001">
    <property type="protein sequence ID" value="MQT11206.1"/>
    <property type="molecule type" value="Genomic_DNA"/>
</dbReference>
<dbReference type="CDD" id="cd00093">
    <property type="entry name" value="HTH_XRE"/>
    <property type="match status" value="1"/>
</dbReference>
<accession>A0A6A7XY71</accession>
<dbReference type="Gene3D" id="1.10.260.40">
    <property type="entry name" value="lambda repressor-like DNA-binding domains"/>
    <property type="match status" value="1"/>
</dbReference>